<feature type="transmembrane region" description="Helical" evidence="4">
    <location>
        <begin position="7"/>
        <end position="27"/>
    </location>
</feature>
<dbReference type="PANTHER" id="PTHR43317">
    <property type="entry name" value="THERMOSPERMINE SYNTHASE ACAULIS5"/>
    <property type="match status" value="1"/>
</dbReference>
<feature type="transmembrane region" description="Helical" evidence="4">
    <location>
        <begin position="170"/>
        <end position="188"/>
    </location>
</feature>
<feature type="transmembrane region" description="Helical" evidence="4">
    <location>
        <begin position="102"/>
        <end position="124"/>
    </location>
</feature>
<dbReference type="InterPro" id="IPR030373">
    <property type="entry name" value="PABS_CS"/>
</dbReference>
<feature type="binding site" evidence="4">
    <location>
        <position position="325"/>
    </location>
    <ligand>
        <name>S-methyl-5'-thioadenosine</name>
        <dbReference type="ChEBI" id="CHEBI:17509"/>
    </ligand>
</feature>
<accession>A0A428N4T3</accession>
<feature type="binding site" evidence="4">
    <location>
        <begin position="359"/>
        <end position="360"/>
    </location>
    <ligand>
        <name>S-methyl-5'-thioadenosine</name>
        <dbReference type="ChEBI" id="CHEBI:17509"/>
    </ligand>
</feature>
<protein>
    <recommendedName>
        <fullName evidence="4">Polyamine aminopropyltransferase</fullName>
    </recommendedName>
    <alternativeName>
        <fullName evidence="4">Putrescine aminopropyltransferase</fullName>
        <shortName evidence="4">PAPT</shortName>
    </alternativeName>
    <alternativeName>
        <fullName evidence="4">Spermidine synthase</fullName>
        <shortName evidence="4">SPDS</shortName>
        <shortName evidence="4">SPDSY</shortName>
        <ecNumber evidence="4">2.5.1.16</ecNumber>
    </alternativeName>
</protein>
<evidence type="ECO:0000313" key="8">
    <source>
        <dbReference type="Proteomes" id="UP000275076"/>
    </source>
</evidence>
<dbReference type="PANTHER" id="PTHR43317:SF1">
    <property type="entry name" value="THERMOSPERMINE SYNTHASE ACAULIS5"/>
    <property type="match status" value="1"/>
</dbReference>
<dbReference type="EC" id="2.5.1.16" evidence="4"/>
<proteinExistence type="inferred from homology"/>
<evidence type="ECO:0000256" key="5">
    <source>
        <dbReference type="PROSITE-ProRule" id="PRU00354"/>
    </source>
</evidence>
<comment type="subcellular location">
    <subcellularLocation>
        <location evidence="4">Cell membrane</location>
        <topology evidence="4">Multi-pass membrane protein</topology>
    </subcellularLocation>
</comment>
<comment type="caution">
    <text evidence="7">The sequence shown here is derived from an EMBL/GenBank/DDBJ whole genome shotgun (WGS) entry which is preliminary data.</text>
</comment>
<keyword evidence="4" id="KW-0812">Transmembrane</keyword>
<evidence type="ECO:0000259" key="6">
    <source>
        <dbReference type="PROSITE" id="PS51006"/>
    </source>
</evidence>
<comment type="pathway">
    <text evidence="4">Amine and polyamine biosynthesis; spermidine biosynthesis; spermidine from putrescine: step 1/1.</text>
</comment>
<feature type="transmembrane region" description="Helical" evidence="4">
    <location>
        <begin position="145"/>
        <end position="164"/>
    </location>
</feature>
<dbReference type="InterPro" id="IPR001045">
    <property type="entry name" value="Spermi_synthase"/>
</dbReference>
<feature type="transmembrane region" description="Helical" evidence="4">
    <location>
        <begin position="71"/>
        <end position="96"/>
    </location>
</feature>
<feature type="binding site" evidence="4">
    <location>
        <position position="241"/>
    </location>
    <ligand>
        <name>S-methyl-5'-thioadenosine</name>
        <dbReference type="ChEBI" id="CHEBI:17509"/>
    </ligand>
</feature>
<dbReference type="Proteomes" id="UP000275076">
    <property type="component" value="Unassembled WGS sequence"/>
</dbReference>
<keyword evidence="4" id="KW-1133">Transmembrane helix</keyword>
<dbReference type="PROSITE" id="PS51006">
    <property type="entry name" value="PABS_2"/>
    <property type="match status" value="1"/>
</dbReference>
<keyword evidence="2 4" id="KW-0808">Transferase</keyword>
<evidence type="ECO:0000256" key="4">
    <source>
        <dbReference type="HAMAP-Rule" id="MF_00198"/>
    </source>
</evidence>
<dbReference type="EMBL" id="RBVX01000008">
    <property type="protein sequence ID" value="RSL33490.1"/>
    <property type="molecule type" value="Genomic_DNA"/>
</dbReference>
<gene>
    <name evidence="4" type="primary">speE</name>
    <name evidence="7" type="ORF">D7Z54_10330</name>
</gene>
<evidence type="ECO:0000256" key="3">
    <source>
        <dbReference type="ARBA" id="ARBA00023115"/>
    </source>
</evidence>
<keyword evidence="8" id="KW-1185">Reference proteome</keyword>
<comment type="catalytic activity">
    <reaction evidence="4">
        <text>S-adenosyl 3-(methylsulfanyl)propylamine + putrescine = S-methyl-5'-thioadenosine + spermidine + H(+)</text>
        <dbReference type="Rhea" id="RHEA:12721"/>
        <dbReference type="ChEBI" id="CHEBI:15378"/>
        <dbReference type="ChEBI" id="CHEBI:17509"/>
        <dbReference type="ChEBI" id="CHEBI:57443"/>
        <dbReference type="ChEBI" id="CHEBI:57834"/>
        <dbReference type="ChEBI" id="CHEBI:326268"/>
        <dbReference type="EC" id="2.5.1.16"/>
    </reaction>
</comment>
<evidence type="ECO:0000313" key="7">
    <source>
        <dbReference type="EMBL" id="RSL33490.1"/>
    </source>
</evidence>
<keyword evidence="4" id="KW-1003">Cell membrane</keyword>
<feature type="binding site" evidence="4">
    <location>
        <position position="305"/>
    </location>
    <ligand>
        <name>spermidine</name>
        <dbReference type="ChEBI" id="CHEBI:57834"/>
    </ligand>
</feature>
<feature type="active site" description="Proton acceptor" evidence="4 5">
    <location>
        <position position="377"/>
    </location>
</feature>
<dbReference type="UniPathway" id="UPA00248">
    <property type="reaction ID" value="UER00314"/>
</dbReference>
<dbReference type="OrthoDB" id="9793120at2"/>
<comment type="function">
    <text evidence="4">Catalyzes the irreversible transfer of a propylamine group from the amino donor S-adenosylmethioninamine (decarboxy-AdoMet) to putrescine (1,4-diaminobutane) to yield spermidine.</text>
</comment>
<dbReference type="PROSITE" id="PS01330">
    <property type="entry name" value="PABS_1"/>
    <property type="match status" value="1"/>
</dbReference>
<feature type="transmembrane region" description="Helical" evidence="4">
    <location>
        <begin position="200"/>
        <end position="220"/>
    </location>
</feature>
<sequence length="520" mass="58264">MWKKPTNLLYISSFIVSICGIIYQMLLGAAGSYLMGSSILSYAIAVGGSLSGMGVGAIISERMRKQLVERIIGIEYLIGPVGAFSTLVIYMMFSVIGSDTASVFFCLLIFLLGCLTGMELPILIREAEKRGDELKKSAARTLFSDYAGSLIGTLAFALLLSPWLGYIQTAFFVGLINVLIAFWLSFAFRKEIRKPRRSQIVGMLLLIVLGSGFMFGDSYAQLLEQRMYDNPVVINEETSYQQIIGTTAPGDFRFYLNGNLQFAESDEYRYHEALVHPGMSLLKQQKGQNDQDGEAIDVLILGGGDGLAIREMIPYDNVNSMTMVDLDPKVTELAKTNPHLTRINEHSLDDERVSIIHGDAFSFIKESEKTYDLILSDLPDPNSLELTKLYSRELYGLMYDRLAEEGVAVVQSTSPVFARKSYWTISETIKGAGFYVDNFHVDIPSFGNWGFTMAAKQSFDINDITVPEKAETEYLHTDMISGLFQFGKDENRDIDGFSYQENTINHPILAELYNEAWRYY</sequence>
<keyword evidence="4" id="KW-0745">Spermidine biosynthesis</keyword>
<dbReference type="GO" id="GO:0010487">
    <property type="term" value="F:thermospermine synthase activity"/>
    <property type="evidence" value="ECO:0007669"/>
    <property type="project" value="UniProtKB-ARBA"/>
</dbReference>
<evidence type="ECO:0000256" key="1">
    <source>
        <dbReference type="ARBA" id="ARBA00007867"/>
    </source>
</evidence>
<dbReference type="GO" id="GO:0005886">
    <property type="term" value="C:plasma membrane"/>
    <property type="evidence" value="ECO:0007669"/>
    <property type="project" value="UniProtKB-SubCell"/>
</dbReference>
<reference evidence="7 8" key="1">
    <citation type="submission" date="2018-10" db="EMBL/GenBank/DDBJ databases">
        <title>Draft genome sequence of Bacillus salarius IM0101, isolated from a hypersaline soil in Inner Mongolia, China.</title>
        <authorList>
            <person name="Yamprayoonswat W."/>
            <person name="Boonvisut S."/>
            <person name="Jumpathong W."/>
            <person name="Sittihan S."/>
            <person name="Ruangsuj P."/>
            <person name="Wanthongcharoen S."/>
            <person name="Thongpramul N."/>
            <person name="Pimmason S."/>
            <person name="Yu B."/>
            <person name="Yasawong M."/>
        </authorList>
    </citation>
    <scope>NUCLEOTIDE SEQUENCE [LARGE SCALE GENOMIC DNA]</scope>
    <source>
        <strain evidence="7 8">IM0101</strain>
    </source>
</reference>
<keyword evidence="3 4" id="KW-0620">Polyamine biosynthesis</keyword>
<dbReference type="GO" id="GO:0008295">
    <property type="term" value="P:spermidine biosynthetic process"/>
    <property type="evidence" value="ECO:0007669"/>
    <property type="project" value="UniProtKB-UniRule"/>
</dbReference>
<dbReference type="NCBIfam" id="NF002956">
    <property type="entry name" value="PRK03612.1"/>
    <property type="match status" value="1"/>
</dbReference>
<comment type="caution">
    <text evidence="4">Lacks conserved residue(s) required for the propagation of feature annotation.</text>
</comment>
<comment type="similarity">
    <text evidence="1 4">Belongs to the spermidine/spermine synthase family.</text>
</comment>
<dbReference type="CDD" id="cd02440">
    <property type="entry name" value="AdoMet_MTases"/>
    <property type="match status" value="1"/>
</dbReference>
<dbReference type="HAMAP" id="MF_00198">
    <property type="entry name" value="Spermidine_synth"/>
    <property type="match status" value="1"/>
</dbReference>
<feature type="domain" description="PABS" evidence="6">
    <location>
        <begin position="217"/>
        <end position="456"/>
    </location>
</feature>
<dbReference type="AlphaFoldDB" id="A0A428N4T3"/>
<comment type="subunit">
    <text evidence="4">Homodimer or homotetramer.</text>
</comment>
<dbReference type="Pfam" id="PF01564">
    <property type="entry name" value="Spermine_synth"/>
    <property type="match status" value="1"/>
</dbReference>
<dbReference type="GO" id="GO:0004766">
    <property type="term" value="F:spermidine synthase activity"/>
    <property type="evidence" value="ECO:0007669"/>
    <property type="project" value="UniProtKB-UniRule"/>
</dbReference>
<feature type="transmembrane region" description="Helical" evidence="4">
    <location>
        <begin position="39"/>
        <end position="59"/>
    </location>
</feature>
<name>A0A428N4T3_9BACI</name>
<dbReference type="InterPro" id="IPR029063">
    <property type="entry name" value="SAM-dependent_MTases_sf"/>
</dbReference>
<dbReference type="InterPro" id="IPR030374">
    <property type="entry name" value="PABS"/>
</dbReference>
<feature type="binding site" evidence="4">
    <location>
        <position position="271"/>
    </location>
    <ligand>
        <name>spermidine</name>
        <dbReference type="ChEBI" id="CHEBI:57834"/>
    </ligand>
</feature>
<dbReference type="Gene3D" id="3.40.50.150">
    <property type="entry name" value="Vaccinia Virus protein VP39"/>
    <property type="match status" value="1"/>
</dbReference>
<dbReference type="SUPFAM" id="SSF53335">
    <property type="entry name" value="S-adenosyl-L-methionine-dependent methyltransferases"/>
    <property type="match status" value="1"/>
</dbReference>
<evidence type="ECO:0000256" key="2">
    <source>
        <dbReference type="ARBA" id="ARBA00022679"/>
    </source>
</evidence>
<organism evidence="7 8">
    <name type="scientific">Salibacterium salarium</name>
    <dbReference type="NCBI Taxonomy" id="284579"/>
    <lineage>
        <taxon>Bacteria</taxon>
        <taxon>Bacillati</taxon>
        <taxon>Bacillota</taxon>
        <taxon>Bacilli</taxon>
        <taxon>Bacillales</taxon>
        <taxon>Bacillaceae</taxon>
    </lineage>
</organism>
<keyword evidence="4" id="KW-0472">Membrane</keyword>